<proteinExistence type="predicted"/>
<evidence type="ECO:0000313" key="2">
    <source>
        <dbReference type="Proteomes" id="UP000789860"/>
    </source>
</evidence>
<evidence type="ECO:0000313" key="1">
    <source>
        <dbReference type="EMBL" id="CAG8453462.1"/>
    </source>
</evidence>
<gene>
    <name evidence="1" type="ORF">SCALOS_LOCUS1293</name>
</gene>
<accession>A0ACA9K5P5</accession>
<sequence>LANTNKSKSGLVDDTLETSSTHEKRENFPFPHKENSWDRLTLQYYLFRYIWQSNFSSPIDEYIKTGGVKVLDVGGGSGPWVIEMAREYTNTLFTKIDSKASLQNSETLPNLTIKEYNLLELGLGSLPFEDSTFEFIHVGFLAYELPESQFEALVNELIRVLKPGGYLEIMDTDFEGGNEGPSAHRLMSSLRSYYISKGINPMITNKLEPLMKSTKGLSDITVQRTLHALGNWDERIGELALDNWLQFLNDIKYSIAPFMGISDTEYRYLVREFGSEVNVFQTYWISTRVYGRKIQ</sequence>
<protein>
    <submittedName>
        <fullName evidence="1">3193_t:CDS:1</fullName>
    </submittedName>
</protein>
<dbReference type="EMBL" id="CAJVPM010000858">
    <property type="protein sequence ID" value="CAG8453462.1"/>
    <property type="molecule type" value="Genomic_DNA"/>
</dbReference>
<organism evidence="1 2">
    <name type="scientific">Scutellospora calospora</name>
    <dbReference type="NCBI Taxonomy" id="85575"/>
    <lineage>
        <taxon>Eukaryota</taxon>
        <taxon>Fungi</taxon>
        <taxon>Fungi incertae sedis</taxon>
        <taxon>Mucoromycota</taxon>
        <taxon>Glomeromycotina</taxon>
        <taxon>Glomeromycetes</taxon>
        <taxon>Diversisporales</taxon>
        <taxon>Gigasporaceae</taxon>
        <taxon>Scutellospora</taxon>
    </lineage>
</organism>
<dbReference type="Proteomes" id="UP000789860">
    <property type="component" value="Unassembled WGS sequence"/>
</dbReference>
<keyword evidence="2" id="KW-1185">Reference proteome</keyword>
<feature type="non-terminal residue" evidence="1">
    <location>
        <position position="1"/>
    </location>
</feature>
<name>A0ACA9K5P5_9GLOM</name>
<comment type="caution">
    <text evidence="1">The sequence shown here is derived from an EMBL/GenBank/DDBJ whole genome shotgun (WGS) entry which is preliminary data.</text>
</comment>
<reference evidence="1" key="1">
    <citation type="submission" date="2021-06" db="EMBL/GenBank/DDBJ databases">
        <authorList>
            <person name="Kallberg Y."/>
            <person name="Tangrot J."/>
            <person name="Rosling A."/>
        </authorList>
    </citation>
    <scope>NUCLEOTIDE SEQUENCE</scope>
    <source>
        <strain evidence="1">AU212A</strain>
    </source>
</reference>